<dbReference type="PROSITE" id="PS51379">
    <property type="entry name" value="4FE4S_FER_2"/>
    <property type="match status" value="2"/>
</dbReference>
<dbReference type="Pfam" id="PF00037">
    <property type="entry name" value="Fer4"/>
    <property type="match status" value="1"/>
</dbReference>
<dbReference type="PROSITE" id="PS00198">
    <property type="entry name" value="4FE4S_FER_1"/>
    <property type="match status" value="1"/>
</dbReference>
<dbReference type="EMBL" id="VSSQ01000392">
    <property type="protein sequence ID" value="MPL93460.1"/>
    <property type="molecule type" value="Genomic_DNA"/>
</dbReference>
<dbReference type="AlphaFoldDB" id="A0A644VQG9"/>
<sequence>MIRIAVVSGKGGTGKTMITAALSRLLKGSLVLADCDVDAANLSLVLAPRLLRTDPFMGMKAAVIDPDLCTACGACHEHCRFHAVEVDDGAYRVNASRCEGCAVCTIVCPADAVEMQPRQTGVIMYSEVDSGHLVHARLVPGAGNSGLLVHAVKKTALQEDGDAEKFLVDGPPGTGCPLISSVSGMNAVIVVTEPSVSGLHDMKRVITVCRQFRLKIFAVINRYDLDLTKTGEIETFCRDEAISLIGKIPFDPAVISAVRAGVPVTDQGSGPASLSICGMADTLEKELGNLAAR</sequence>
<dbReference type="InterPro" id="IPR017900">
    <property type="entry name" value="4Fe4S_Fe_S_CS"/>
</dbReference>
<gene>
    <name evidence="2" type="ORF">SDC9_39588</name>
</gene>
<organism evidence="2">
    <name type="scientific">bioreactor metagenome</name>
    <dbReference type="NCBI Taxonomy" id="1076179"/>
    <lineage>
        <taxon>unclassified sequences</taxon>
        <taxon>metagenomes</taxon>
        <taxon>ecological metagenomes</taxon>
    </lineage>
</organism>
<dbReference type="Gene3D" id="3.40.50.300">
    <property type="entry name" value="P-loop containing nucleotide triphosphate hydrolases"/>
    <property type="match status" value="1"/>
</dbReference>
<feature type="domain" description="4Fe-4S ferredoxin-type" evidence="1">
    <location>
        <begin position="60"/>
        <end position="88"/>
    </location>
</feature>
<dbReference type="Pfam" id="PF01656">
    <property type="entry name" value="CbiA"/>
    <property type="match status" value="1"/>
</dbReference>
<dbReference type="SUPFAM" id="SSF52540">
    <property type="entry name" value="P-loop containing nucleoside triphosphate hydrolases"/>
    <property type="match status" value="1"/>
</dbReference>
<dbReference type="PANTHER" id="PTHR43534">
    <property type="entry name" value="MIND SUPERFAMILY P-LOOP ATPASE CONTAINING AN INSERTED FERREDOXIN DOMAIN"/>
    <property type="match status" value="1"/>
</dbReference>
<dbReference type="InterPro" id="IPR027417">
    <property type="entry name" value="P-loop_NTPase"/>
</dbReference>
<dbReference type="InterPro" id="IPR002586">
    <property type="entry name" value="CobQ/CobB/MinD/ParA_Nub-bd_dom"/>
</dbReference>
<proteinExistence type="predicted"/>
<name>A0A644VQG9_9ZZZZ</name>
<accession>A0A644VQG9</accession>
<dbReference type="InterPro" id="IPR017896">
    <property type="entry name" value="4Fe4S_Fe-S-bd"/>
</dbReference>
<evidence type="ECO:0000313" key="2">
    <source>
        <dbReference type="EMBL" id="MPL93460.1"/>
    </source>
</evidence>
<dbReference type="CDD" id="cd03110">
    <property type="entry name" value="SIMIBI_bact_arch"/>
    <property type="match status" value="1"/>
</dbReference>
<dbReference type="Gene3D" id="3.30.70.20">
    <property type="match status" value="1"/>
</dbReference>
<dbReference type="PANTHER" id="PTHR43534:SF1">
    <property type="entry name" value="4FE-4S CLUSTER CONTAINING PARA FAMILY ATPASE PROTEIN"/>
    <property type="match status" value="1"/>
</dbReference>
<evidence type="ECO:0000259" key="1">
    <source>
        <dbReference type="PROSITE" id="PS51379"/>
    </source>
</evidence>
<feature type="domain" description="4Fe-4S ferredoxin-type" evidence="1">
    <location>
        <begin position="89"/>
        <end position="118"/>
    </location>
</feature>
<reference evidence="2" key="1">
    <citation type="submission" date="2019-08" db="EMBL/GenBank/DDBJ databases">
        <authorList>
            <person name="Kucharzyk K."/>
            <person name="Murdoch R.W."/>
            <person name="Higgins S."/>
            <person name="Loffler F."/>
        </authorList>
    </citation>
    <scope>NUCLEOTIDE SEQUENCE</scope>
</reference>
<comment type="caution">
    <text evidence="2">The sequence shown here is derived from an EMBL/GenBank/DDBJ whole genome shotgun (WGS) entry which is preliminary data.</text>
</comment>
<protein>
    <submittedName>
        <fullName evidence="2">Iron-sulfur cluster carrier protein</fullName>
    </submittedName>
</protein>